<dbReference type="PANTHER" id="PTHR19288">
    <property type="entry name" value="4-NITROPHENYLPHOSPHATASE-RELATED"/>
    <property type="match status" value="1"/>
</dbReference>
<dbReference type="AlphaFoldDB" id="A0AAD5BFY4"/>
<feature type="binding site" evidence="4">
    <location>
        <position position="29"/>
    </location>
    <ligand>
        <name>Mg(2+)</name>
        <dbReference type="ChEBI" id="CHEBI:18420"/>
    </ligand>
</feature>
<dbReference type="Pfam" id="PF13344">
    <property type="entry name" value="Hydrolase_6"/>
    <property type="match status" value="1"/>
</dbReference>
<protein>
    <recommendedName>
        <fullName evidence="1">4-nitrophenylphosphatase</fullName>
        <shortName evidence="1">PNPPase</shortName>
        <ecNumber evidence="1">3.1.3.41</ecNumber>
    </recommendedName>
</protein>
<dbReference type="PIRSF" id="PIRSF000915">
    <property type="entry name" value="PGP-type_phosphatase"/>
    <property type="match status" value="1"/>
</dbReference>
<evidence type="ECO:0000256" key="4">
    <source>
        <dbReference type="PIRSR" id="PIRSR000915-3"/>
    </source>
</evidence>
<feature type="binding site" evidence="4">
    <location>
        <position position="252"/>
    </location>
    <ligand>
        <name>Mg(2+)</name>
        <dbReference type="ChEBI" id="CHEBI:18420"/>
    </ligand>
</feature>
<feature type="active site" description="Nucleophile" evidence="2">
    <location>
        <position position="29"/>
    </location>
</feature>
<dbReference type="Pfam" id="PF13242">
    <property type="entry name" value="Hydrolase_like"/>
    <property type="match status" value="1"/>
</dbReference>
<name>A0AAD5BFY4_9ASCO</name>
<dbReference type="GeneID" id="76150009"/>
<feature type="binding site" evidence="4">
    <location>
        <position position="31"/>
    </location>
    <ligand>
        <name>Mg(2+)</name>
        <dbReference type="ChEBI" id="CHEBI:18420"/>
    </ligand>
</feature>
<evidence type="ECO:0000256" key="2">
    <source>
        <dbReference type="PIRSR" id="PIRSR000915-1"/>
    </source>
</evidence>
<evidence type="ECO:0000256" key="3">
    <source>
        <dbReference type="PIRSR" id="PIRSR000915-2"/>
    </source>
</evidence>
<dbReference type="EMBL" id="JAIHNG010000092">
    <property type="protein sequence ID" value="KAI5960279.1"/>
    <property type="molecule type" value="Genomic_DNA"/>
</dbReference>
<dbReference type="InterPro" id="IPR036412">
    <property type="entry name" value="HAD-like_sf"/>
</dbReference>
<comment type="caution">
    <text evidence="5">The sequence shown here is derived from an EMBL/GenBank/DDBJ whole genome shotgun (WGS) entry which is preliminary data.</text>
</comment>
<evidence type="ECO:0000256" key="1">
    <source>
        <dbReference type="PIRNR" id="PIRNR000915"/>
    </source>
</evidence>
<comment type="catalytic activity">
    <reaction evidence="1">
        <text>4-nitrophenyl phosphate + H2O = 4-nitrophenol + phosphate + H(+)</text>
        <dbReference type="Rhea" id="RHEA:21664"/>
        <dbReference type="ChEBI" id="CHEBI:15377"/>
        <dbReference type="ChEBI" id="CHEBI:15378"/>
        <dbReference type="ChEBI" id="CHEBI:43474"/>
        <dbReference type="ChEBI" id="CHEBI:57917"/>
        <dbReference type="ChEBI" id="CHEBI:61146"/>
        <dbReference type="EC" id="3.1.3.41"/>
    </reaction>
</comment>
<organism evidence="5 6">
    <name type="scientific">Candida theae</name>
    <dbReference type="NCBI Taxonomy" id="1198502"/>
    <lineage>
        <taxon>Eukaryota</taxon>
        <taxon>Fungi</taxon>
        <taxon>Dikarya</taxon>
        <taxon>Ascomycota</taxon>
        <taxon>Saccharomycotina</taxon>
        <taxon>Pichiomycetes</taxon>
        <taxon>Debaryomycetaceae</taxon>
        <taxon>Candida/Lodderomyces clade</taxon>
        <taxon>Candida</taxon>
    </lineage>
</organism>
<dbReference type="RefSeq" id="XP_051609548.1">
    <property type="nucleotide sequence ID" value="XM_051751210.1"/>
</dbReference>
<dbReference type="Proteomes" id="UP001204833">
    <property type="component" value="Unassembled WGS sequence"/>
</dbReference>
<dbReference type="InterPro" id="IPR006357">
    <property type="entry name" value="HAD-SF_hydro_IIA"/>
</dbReference>
<dbReference type="NCBIfam" id="TIGR01460">
    <property type="entry name" value="HAD-SF-IIA"/>
    <property type="match status" value="1"/>
</dbReference>
<keyword evidence="4" id="KW-0460">Magnesium</keyword>
<reference evidence="5 6" key="1">
    <citation type="journal article" date="2022" name="DNA Res.">
        <title>Genome analysis of five recently described species of the CUG-Ser clade uncovers Candida theae as a new hybrid lineage with pathogenic potential in the Candida parapsilosis species complex.</title>
        <authorList>
            <person name="Mixao V."/>
            <person name="Del Olmo V."/>
            <person name="Hegedusova E."/>
            <person name="Saus E."/>
            <person name="Pryszcz L."/>
            <person name="Cillingova A."/>
            <person name="Nosek J."/>
            <person name="Gabaldon T."/>
        </authorList>
    </citation>
    <scope>NUCLEOTIDE SEQUENCE [LARGE SCALE GENOMIC DNA]</scope>
    <source>
        <strain evidence="5 6">CBS 12239</strain>
    </source>
</reference>
<feature type="binding site" evidence="3">
    <location>
        <position position="227"/>
    </location>
    <ligand>
        <name>substrate</name>
    </ligand>
</feature>
<evidence type="ECO:0000313" key="5">
    <source>
        <dbReference type="EMBL" id="KAI5960279.1"/>
    </source>
</evidence>
<dbReference type="GO" id="GO:0046872">
    <property type="term" value="F:metal ion binding"/>
    <property type="evidence" value="ECO:0007669"/>
    <property type="project" value="UniProtKB-KW"/>
</dbReference>
<gene>
    <name evidence="5" type="ORF">KGF57_001950</name>
</gene>
<keyword evidence="4" id="KW-0479">Metal-binding</keyword>
<comment type="cofactor">
    <cofactor evidence="4">
        <name>Mg(2+)</name>
        <dbReference type="ChEBI" id="CHEBI:18420"/>
    </cofactor>
    <text evidence="4">Divalent metal ions. Mg(2+) is the most effective.</text>
</comment>
<keyword evidence="1" id="KW-0378">Hydrolase</keyword>
<dbReference type="Gene3D" id="3.40.50.1000">
    <property type="entry name" value="HAD superfamily/HAD-like"/>
    <property type="match status" value="2"/>
</dbReference>
<dbReference type="InterPro" id="IPR023214">
    <property type="entry name" value="HAD_sf"/>
</dbReference>
<keyword evidence="6" id="KW-1185">Reference proteome</keyword>
<sequence>MTKKANPSPINTTQDAKLLLDLFDNFLIDCDGVIWLAETLIPKVTQFLQLLQQQKKQIAFVTNNSSKSRRSYIAKFENLGIHGIHKDRVYTTGYSAVLELQKMGIRQGSKIWVLGDSGIEDELSDEGYIPLGGSNPLLDQSWNPKNPLLKVDPEVKAVVAGSTNEFNFMRIATTLQYLMYDNKRIPYIGTNGDRNYPGPEGLTLPAGGSIVEYMSYCSGRSYINVGKPSKTFADIIFYDTGFDRSRTTMIGDTLSSDIKFGNDANLGNGHGTLLVLSGVTTVPELKELIASTNHQRGDDSLVPQFYVDSLTKLYELLND</sequence>
<accession>A0AAD5BFY4</accession>
<dbReference type="GO" id="GO:0008967">
    <property type="term" value="F:phosphoglycolate phosphatase activity"/>
    <property type="evidence" value="ECO:0007669"/>
    <property type="project" value="TreeGrafter"/>
</dbReference>
<evidence type="ECO:0000313" key="6">
    <source>
        <dbReference type="Proteomes" id="UP001204833"/>
    </source>
</evidence>
<proteinExistence type="predicted"/>
<dbReference type="PANTHER" id="PTHR19288:SF46">
    <property type="entry name" value="HALOACID DEHALOGENASE-LIKE HYDROLASE DOMAIN-CONTAINING PROTEIN 2"/>
    <property type="match status" value="1"/>
</dbReference>
<dbReference type="EC" id="3.1.3.41" evidence="1"/>
<dbReference type="GO" id="GO:0004035">
    <property type="term" value="F:alkaline phosphatase activity"/>
    <property type="evidence" value="ECO:0007669"/>
    <property type="project" value="TreeGrafter"/>
</dbReference>
<dbReference type="GO" id="GO:0005737">
    <property type="term" value="C:cytoplasm"/>
    <property type="evidence" value="ECO:0007669"/>
    <property type="project" value="TreeGrafter"/>
</dbReference>
<dbReference type="SUPFAM" id="SSF56784">
    <property type="entry name" value="HAD-like"/>
    <property type="match status" value="1"/>
</dbReference>
<feature type="active site" description="Proton donor" evidence="2">
    <location>
        <position position="31"/>
    </location>
</feature>